<dbReference type="Pfam" id="PF01648">
    <property type="entry name" value="ACPS"/>
    <property type="match status" value="1"/>
</dbReference>
<comment type="similarity">
    <text evidence="1">Belongs to the P-Pant transferase superfamily. Gsp/Sfp/HetI/AcpT family.</text>
</comment>
<dbReference type="InterPro" id="IPR037143">
    <property type="entry name" value="4-PPantetheinyl_Trfase_dom_sf"/>
</dbReference>
<dbReference type="InterPro" id="IPR055066">
    <property type="entry name" value="AASDHPPT_N"/>
</dbReference>
<keyword evidence="2 5" id="KW-0808">Transferase</keyword>
<dbReference type="Pfam" id="PF22624">
    <property type="entry name" value="AASDHPPT_N"/>
    <property type="match status" value="1"/>
</dbReference>
<dbReference type="GO" id="GO:0000287">
    <property type="term" value="F:magnesium ion binding"/>
    <property type="evidence" value="ECO:0007669"/>
    <property type="project" value="InterPro"/>
</dbReference>
<dbReference type="Proteomes" id="UP000317713">
    <property type="component" value="Chromosome"/>
</dbReference>
<dbReference type="EMBL" id="CP042161">
    <property type="protein sequence ID" value="QDS32828.1"/>
    <property type="molecule type" value="Genomic_DNA"/>
</dbReference>
<dbReference type="GO" id="GO:0008897">
    <property type="term" value="F:holo-[acyl-carrier-protein] synthase activity"/>
    <property type="evidence" value="ECO:0007669"/>
    <property type="project" value="InterPro"/>
</dbReference>
<dbReference type="InterPro" id="IPR008278">
    <property type="entry name" value="4-PPantetheinyl_Trfase_dom"/>
</dbReference>
<evidence type="ECO:0000259" key="3">
    <source>
        <dbReference type="Pfam" id="PF01648"/>
    </source>
</evidence>
<feature type="domain" description="4'-phosphopantetheinyl transferase N-terminal" evidence="4">
    <location>
        <begin position="43"/>
        <end position="132"/>
    </location>
</feature>
<evidence type="ECO:0000313" key="5">
    <source>
        <dbReference type="EMBL" id="QDS32828.1"/>
    </source>
</evidence>
<dbReference type="GO" id="GO:0005829">
    <property type="term" value="C:cytosol"/>
    <property type="evidence" value="ECO:0007669"/>
    <property type="project" value="TreeGrafter"/>
</dbReference>
<dbReference type="AlphaFoldDB" id="A0A517I1Q0"/>
<protein>
    <submittedName>
        <fullName evidence="5">4'-phosphopantetheinyl transferase superfamily protein</fullName>
    </submittedName>
</protein>
<dbReference type="RefSeq" id="WP_144613039.1">
    <property type="nucleotide sequence ID" value="NZ_CP042161.1"/>
</dbReference>
<name>A0A517I1Q0_BREBE</name>
<dbReference type="PANTHER" id="PTHR12215:SF10">
    <property type="entry name" value="L-AMINOADIPATE-SEMIALDEHYDE DEHYDROGENASE-PHOSPHOPANTETHEINYL TRANSFERASE"/>
    <property type="match status" value="1"/>
</dbReference>
<evidence type="ECO:0000259" key="4">
    <source>
        <dbReference type="Pfam" id="PF22624"/>
    </source>
</evidence>
<evidence type="ECO:0000313" key="6">
    <source>
        <dbReference type="Proteomes" id="UP000317713"/>
    </source>
</evidence>
<reference evidence="5 6" key="1">
    <citation type="submission" date="2019-07" db="EMBL/GenBank/DDBJ databases">
        <title>Characterization of Brevibacillus brevis HK544, as a potential biocontrol agent.</title>
        <authorList>
            <person name="Kim H."/>
        </authorList>
    </citation>
    <scope>NUCLEOTIDE SEQUENCE [LARGE SCALE GENOMIC DNA]</scope>
    <source>
        <strain evidence="5 6">HK544</strain>
    </source>
</reference>
<proteinExistence type="inferred from homology"/>
<gene>
    <name evidence="5" type="ORF">FPS98_01880</name>
</gene>
<dbReference type="SUPFAM" id="SSF56214">
    <property type="entry name" value="4'-phosphopantetheinyl transferase"/>
    <property type="match status" value="2"/>
</dbReference>
<evidence type="ECO:0000256" key="1">
    <source>
        <dbReference type="ARBA" id="ARBA00010990"/>
    </source>
</evidence>
<dbReference type="InterPro" id="IPR050559">
    <property type="entry name" value="P-Pant_transferase_sf"/>
</dbReference>
<dbReference type="PANTHER" id="PTHR12215">
    <property type="entry name" value="PHOSPHOPANTETHEINE TRANSFERASE"/>
    <property type="match status" value="1"/>
</dbReference>
<organism evidence="5 6">
    <name type="scientific">Brevibacillus brevis</name>
    <name type="common">Bacillus brevis</name>
    <dbReference type="NCBI Taxonomy" id="1393"/>
    <lineage>
        <taxon>Bacteria</taxon>
        <taxon>Bacillati</taxon>
        <taxon>Bacillota</taxon>
        <taxon>Bacilli</taxon>
        <taxon>Bacillales</taxon>
        <taxon>Paenibacillaceae</taxon>
        <taxon>Brevibacillus</taxon>
    </lineage>
</organism>
<dbReference type="GO" id="GO:0019878">
    <property type="term" value="P:lysine biosynthetic process via aminoadipic acid"/>
    <property type="evidence" value="ECO:0007669"/>
    <property type="project" value="TreeGrafter"/>
</dbReference>
<feature type="domain" description="4'-phosphopantetheinyl transferase" evidence="3">
    <location>
        <begin position="138"/>
        <end position="240"/>
    </location>
</feature>
<accession>A0A517I1Q0</accession>
<sequence length="247" mass="28048">MQYMQQVRITYLSERTKSALEESSSLLLAKGEVHIWLTFVQAWEHSMQELEGDLSGEELDKRGRFHFHADRERYVVAHGLLRRMIGRYQGISSREVQYECNSNGKPFLCGPNSDTNALFFNLSHSHELVAVAFSRDRPLGVDVEHLRHIPEMEQLMSYFHPVEREGILRLPSDEQQQAFFDCWTGKEAFVKATGEGLSRPLDSFFIEKQDGSFTVNGAGIRSGDWKIYGFTPGRGYAGAVAIGIGRP</sequence>
<evidence type="ECO:0000256" key="2">
    <source>
        <dbReference type="ARBA" id="ARBA00022679"/>
    </source>
</evidence>
<dbReference type="Gene3D" id="3.90.470.20">
    <property type="entry name" value="4'-phosphopantetheinyl transferase domain"/>
    <property type="match status" value="2"/>
</dbReference>